<dbReference type="GO" id="GO:0008270">
    <property type="term" value="F:zinc ion binding"/>
    <property type="evidence" value="ECO:0007669"/>
    <property type="project" value="UniProtKB-KW"/>
</dbReference>
<dbReference type="SUPFAM" id="SSF57667">
    <property type="entry name" value="beta-beta-alpha zinc fingers"/>
    <property type="match status" value="1"/>
</dbReference>
<dbReference type="PANTHER" id="PTHR13278">
    <property type="entry name" value="ZINC FINGER PROTEIN 830"/>
    <property type="match status" value="1"/>
</dbReference>
<keyword evidence="2" id="KW-0479">Metal-binding</keyword>
<evidence type="ECO:0000256" key="4">
    <source>
        <dbReference type="ARBA" id="ARBA00022833"/>
    </source>
</evidence>
<dbReference type="InterPro" id="IPR040050">
    <property type="entry name" value="ZNF830-like"/>
</dbReference>
<proteinExistence type="predicted"/>
<organism evidence="8 9">
    <name type="scientific">Piloderma croceum (strain F 1598)</name>
    <dbReference type="NCBI Taxonomy" id="765440"/>
    <lineage>
        <taxon>Eukaryota</taxon>
        <taxon>Fungi</taxon>
        <taxon>Dikarya</taxon>
        <taxon>Basidiomycota</taxon>
        <taxon>Agaricomycotina</taxon>
        <taxon>Agaricomycetes</taxon>
        <taxon>Agaricomycetidae</taxon>
        <taxon>Atheliales</taxon>
        <taxon>Atheliaceae</taxon>
        <taxon>Piloderma</taxon>
    </lineage>
</organism>
<dbReference type="GO" id="GO:0005681">
    <property type="term" value="C:spliceosomal complex"/>
    <property type="evidence" value="ECO:0007669"/>
    <property type="project" value="InterPro"/>
</dbReference>
<dbReference type="AlphaFoldDB" id="A0A0C3FXV7"/>
<sequence>MSDVRALLKAKRQEARVNHPLASYSDKTGLLKCSVCHSVIKHASAWDGHIGSKNHRTNVARLKEEERLREQEEKARGKRKAEEEGSWSPDSEGSKRRRVDHDDDNGSPAPAQSDGMFPGDFFSDPSRAPLPPASDESEDDVEVTAPVKQPASELDLEWEKFQQTVLNPPDEREKYERATVFAEAELASEIPEGFPQLQPDDAKVEAPSKMDEEHARKQKEQDERELIMDRLLDEEVAQEEADMKVAVMKGRLEALKKKRQAAKALKSAK</sequence>
<keyword evidence="4" id="KW-0862">Zinc</keyword>
<feature type="region of interest" description="Disordered" evidence="7">
    <location>
        <begin position="57"/>
        <end position="152"/>
    </location>
</feature>
<evidence type="ECO:0000256" key="2">
    <source>
        <dbReference type="ARBA" id="ARBA00022723"/>
    </source>
</evidence>
<evidence type="ECO:0000256" key="3">
    <source>
        <dbReference type="ARBA" id="ARBA00022771"/>
    </source>
</evidence>
<dbReference type="GO" id="GO:0003676">
    <property type="term" value="F:nucleic acid binding"/>
    <property type="evidence" value="ECO:0007669"/>
    <property type="project" value="InterPro"/>
</dbReference>
<dbReference type="OrthoDB" id="77607at2759"/>
<keyword evidence="6" id="KW-0539">Nucleus</keyword>
<dbReference type="InParanoid" id="A0A0C3FXV7"/>
<keyword evidence="5" id="KW-0175">Coiled coil</keyword>
<dbReference type="GO" id="GO:0033314">
    <property type="term" value="P:mitotic DNA replication checkpoint signaling"/>
    <property type="evidence" value="ECO:0007669"/>
    <property type="project" value="TreeGrafter"/>
</dbReference>
<name>A0A0C3FXV7_PILCF</name>
<gene>
    <name evidence="8" type="ORF">PILCRDRAFT_818775</name>
</gene>
<dbReference type="GO" id="GO:0033260">
    <property type="term" value="P:nuclear DNA replication"/>
    <property type="evidence" value="ECO:0007669"/>
    <property type="project" value="TreeGrafter"/>
</dbReference>
<feature type="compositionally biased region" description="Basic and acidic residues" evidence="7">
    <location>
        <begin position="61"/>
        <end position="83"/>
    </location>
</feature>
<accession>A0A0C3FXV7</accession>
<comment type="subcellular location">
    <subcellularLocation>
        <location evidence="1">Nucleus</location>
    </subcellularLocation>
</comment>
<keyword evidence="9" id="KW-1185">Reference proteome</keyword>
<evidence type="ECO:0000313" key="8">
    <source>
        <dbReference type="EMBL" id="KIM84409.1"/>
    </source>
</evidence>
<protein>
    <submittedName>
        <fullName evidence="8">Uncharacterized protein</fullName>
    </submittedName>
</protein>
<dbReference type="Gene3D" id="3.30.160.60">
    <property type="entry name" value="Classic Zinc Finger"/>
    <property type="match status" value="1"/>
</dbReference>
<evidence type="ECO:0000256" key="5">
    <source>
        <dbReference type="ARBA" id="ARBA00023054"/>
    </source>
</evidence>
<feature type="compositionally biased region" description="Basic and acidic residues" evidence="7">
    <location>
        <begin position="200"/>
        <end position="223"/>
    </location>
</feature>
<evidence type="ECO:0000313" key="9">
    <source>
        <dbReference type="Proteomes" id="UP000054166"/>
    </source>
</evidence>
<feature type="region of interest" description="Disordered" evidence="7">
    <location>
        <begin position="189"/>
        <end position="223"/>
    </location>
</feature>
<evidence type="ECO:0000256" key="7">
    <source>
        <dbReference type="SAM" id="MobiDB-lite"/>
    </source>
</evidence>
<dbReference type="PANTHER" id="PTHR13278:SF0">
    <property type="entry name" value="ZINC FINGER PROTEIN 830"/>
    <property type="match status" value="1"/>
</dbReference>
<dbReference type="EMBL" id="KN832988">
    <property type="protein sequence ID" value="KIM84409.1"/>
    <property type="molecule type" value="Genomic_DNA"/>
</dbReference>
<reference evidence="9" key="2">
    <citation type="submission" date="2015-01" db="EMBL/GenBank/DDBJ databases">
        <title>Evolutionary Origins and Diversification of the Mycorrhizal Mutualists.</title>
        <authorList>
            <consortium name="DOE Joint Genome Institute"/>
            <consortium name="Mycorrhizal Genomics Consortium"/>
            <person name="Kohler A."/>
            <person name="Kuo A."/>
            <person name="Nagy L.G."/>
            <person name="Floudas D."/>
            <person name="Copeland A."/>
            <person name="Barry K.W."/>
            <person name="Cichocki N."/>
            <person name="Veneault-Fourrey C."/>
            <person name="LaButti K."/>
            <person name="Lindquist E.A."/>
            <person name="Lipzen A."/>
            <person name="Lundell T."/>
            <person name="Morin E."/>
            <person name="Murat C."/>
            <person name="Riley R."/>
            <person name="Ohm R."/>
            <person name="Sun H."/>
            <person name="Tunlid A."/>
            <person name="Henrissat B."/>
            <person name="Grigoriev I.V."/>
            <person name="Hibbett D.S."/>
            <person name="Martin F."/>
        </authorList>
    </citation>
    <scope>NUCLEOTIDE SEQUENCE [LARGE SCALE GENOMIC DNA]</scope>
    <source>
        <strain evidence="9">F 1598</strain>
    </source>
</reference>
<dbReference type="Proteomes" id="UP000054166">
    <property type="component" value="Unassembled WGS sequence"/>
</dbReference>
<reference evidence="8 9" key="1">
    <citation type="submission" date="2014-04" db="EMBL/GenBank/DDBJ databases">
        <authorList>
            <consortium name="DOE Joint Genome Institute"/>
            <person name="Kuo A."/>
            <person name="Tarkka M."/>
            <person name="Buscot F."/>
            <person name="Kohler A."/>
            <person name="Nagy L.G."/>
            <person name="Floudas D."/>
            <person name="Copeland A."/>
            <person name="Barry K.W."/>
            <person name="Cichocki N."/>
            <person name="Veneault-Fourrey C."/>
            <person name="LaButti K."/>
            <person name="Lindquist E.A."/>
            <person name="Lipzen A."/>
            <person name="Lundell T."/>
            <person name="Morin E."/>
            <person name="Murat C."/>
            <person name="Sun H."/>
            <person name="Tunlid A."/>
            <person name="Henrissat B."/>
            <person name="Grigoriev I.V."/>
            <person name="Hibbett D.S."/>
            <person name="Martin F."/>
            <person name="Nordberg H.P."/>
            <person name="Cantor M.N."/>
            <person name="Hua S.X."/>
        </authorList>
    </citation>
    <scope>NUCLEOTIDE SEQUENCE [LARGE SCALE GENOMIC DNA]</scope>
    <source>
        <strain evidence="8 9">F 1598</strain>
    </source>
</reference>
<evidence type="ECO:0000256" key="1">
    <source>
        <dbReference type="ARBA" id="ARBA00004123"/>
    </source>
</evidence>
<dbReference type="GO" id="GO:0044773">
    <property type="term" value="P:mitotic DNA damage checkpoint signaling"/>
    <property type="evidence" value="ECO:0007669"/>
    <property type="project" value="TreeGrafter"/>
</dbReference>
<dbReference type="HOGENOM" id="CLU_041821_1_0_1"/>
<keyword evidence="3" id="KW-0863">Zinc-finger</keyword>
<dbReference type="InterPro" id="IPR036236">
    <property type="entry name" value="Znf_C2H2_sf"/>
</dbReference>
<evidence type="ECO:0000256" key="6">
    <source>
        <dbReference type="ARBA" id="ARBA00023242"/>
    </source>
</evidence>